<dbReference type="InterPro" id="IPR051533">
    <property type="entry name" value="WaaL-like"/>
</dbReference>
<organism evidence="7 8">
    <name type="scientific">Candidatus Roizmanbacteria bacterium RIFCSPLOWO2_01_FULL_38_12</name>
    <dbReference type="NCBI Taxonomy" id="1802061"/>
    <lineage>
        <taxon>Bacteria</taxon>
        <taxon>Candidatus Roizmaniibacteriota</taxon>
    </lineage>
</organism>
<protein>
    <recommendedName>
        <fullName evidence="6">O-antigen ligase-related domain-containing protein</fullName>
    </recommendedName>
</protein>
<gene>
    <name evidence="7" type="ORF">A3A93_04845</name>
</gene>
<evidence type="ECO:0000256" key="2">
    <source>
        <dbReference type="ARBA" id="ARBA00022692"/>
    </source>
</evidence>
<dbReference type="STRING" id="1802061.A3A93_04845"/>
<dbReference type="PANTHER" id="PTHR37422">
    <property type="entry name" value="TEICHURONIC ACID BIOSYNTHESIS PROTEIN TUAE"/>
    <property type="match status" value="1"/>
</dbReference>
<evidence type="ECO:0000256" key="1">
    <source>
        <dbReference type="ARBA" id="ARBA00004141"/>
    </source>
</evidence>
<feature type="transmembrane region" description="Helical" evidence="5">
    <location>
        <begin position="179"/>
        <end position="196"/>
    </location>
</feature>
<feature type="transmembrane region" description="Helical" evidence="5">
    <location>
        <begin position="225"/>
        <end position="243"/>
    </location>
</feature>
<evidence type="ECO:0000259" key="6">
    <source>
        <dbReference type="Pfam" id="PF04932"/>
    </source>
</evidence>
<dbReference type="AlphaFoldDB" id="A0A1F7IVZ5"/>
<feature type="transmembrane region" description="Helical" evidence="5">
    <location>
        <begin position="202"/>
        <end position="218"/>
    </location>
</feature>
<dbReference type="PANTHER" id="PTHR37422:SF13">
    <property type="entry name" value="LIPOPOLYSACCHARIDE BIOSYNTHESIS PROTEIN PA4999-RELATED"/>
    <property type="match status" value="1"/>
</dbReference>
<feature type="transmembrane region" description="Helical" evidence="5">
    <location>
        <begin position="83"/>
        <end position="101"/>
    </location>
</feature>
<evidence type="ECO:0000256" key="5">
    <source>
        <dbReference type="SAM" id="Phobius"/>
    </source>
</evidence>
<keyword evidence="2 5" id="KW-0812">Transmembrane</keyword>
<evidence type="ECO:0000313" key="8">
    <source>
        <dbReference type="Proteomes" id="UP000177141"/>
    </source>
</evidence>
<accession>A0A1F7IVZ5</accession>
<dbReference type="Proteomes" id="UP000177141">
    <property type="component" value="Unassembled WGS sequence"/>
</dbReference>
<feature type="transmembrane region" description="Helical" evidence="5">
    <location>
        <begin position="49"/>
        <end position="71"/>
    </location>
</feature>
<dbReference type="EMBL" id="MGAL01000030">
    <property type="protein sequence ID" value="OGK47536.1"/>
    <property type="molecule type" value="Genomic_DNA"/>
</dbReference>
<evidence type="ECO:0000256" key="4">
    <source>
        <dbReference type="ARBA" id="ARBA00023136"/>
    </source>
</evidence>
<name>A0A1F7IVZ5_9BACT</name>
<keyword evidence="3 5" id="KW-1133">Transmembrane helix</keyword>
<dbReference type="InterPro" id="IPR007016">
    <property type="entry name" value="O-antigen_ligase-rel_domated"/>
</dbReference>
<feature type="transmembrane region" description="Helical" evidence="5">
    <location>
        <begin position="113"/>
        <end position="134"/>
    </location>
</feature>
<dbReference type="GO" id="GO:0016020">
    <property type="term" value="C:membrane"/>
    <property type="evidence" value="ECO:0007669"/>
    <property type="project" value="UniProtKB-SubCell"/>
</dbReference>
<feature type="transmembrane region" description="Helical" evidence="5">
    <location>
        <begin position="154"/>
        <end position="172"/>
    </location>
</feature>
<feature type="transmembrane region" description="Helical" evidence="5">
    <location>
        <begin position="307"/>
        <end position="327"/>
    </location>
</feature>
<sequence>MPFIYWPSAEVPYEIPKVWFFSRWVELLLLLSIIFHLPQISSKIFSSSVARITLIYTGVVFITAIIGVNFIKSLIGNFYRSDGLITFLHIVGFYLFIVFFWKKDWNNKYFFQTIAFSNSIFSLWIIVDAVRLFIFSDTQVVNWWGALGGPFGQPVFLAGYIIVTIPTFIYQIKSSRNIIRIFWLAGLLFNLIALFFTRSWTAPFGILVLLSIYSFIYLKRRGRLIIGATLLIAFISISIWYMAHRPKTFVYEGRTRIYLKMFFSSLKRPLVGWGLANADFAFDASHWPVVLEKDIYIDKAHGSALEVFVTSGVFGLIFYLALLILVIKRLILLSRNGDFFYQTLLVMVLVFIIHSQTNIISISEEIIFWLAAGIVSREK</sequence>
<keyword evidence="4 5" id="KW-0472">Membrane</keyword>
<dbReference type="Pfam" id="PF04932">
    <property type="entry name" value="Wzy_C"/>
    <property type="match status" value="1"/>
</dbReference>
<reference evidence="7 8" key="1">
    <citation type="journal article" date="2016" name="Nat. Commun.">
        <title>Thousands of microbial genomes shed light on interconnected biogeochemical processes in an aquifer system.</title>
        <authorList>
            <person name="Anantharaman K."/>
            <person name="Brown C.T."/>
            <person name="Hug L.A."/>
            <person name="Sharon I."/>
            <person name="Castelle C.J."/>
            <person name="Probst A.J."/>
            <person name="Thomas B.C."/>
            <person name="Singh A."/>
            <person name="Wilkins M.J."/>
            <person name="Karaoz U."/>
            <person name="Brodie E.L."/>
            <person name="Williams K.H."/>
            <person name="Hubbard S.S."/>
            <person name="Banfield J.F."/>
        </authorList>
    </citation>
    <scope>NUCLEOTIDE SEQUENCE [LARGE SCALE GENOMIC DNA]</scope>
</reference>
<feature type="transmembrane region" description="Helical" evidence="5">
    <location>
        <begin position="20"/>
        <end position="37"/>
    </location>
</feature>
<evidence type="ECO:0000313" key="7">
    <source>
        <dbReference type="EMBL" id="OGK47536.1"/>
    </source>
</evidence>
<proteinExistence type="predicted"/>
<evidence type="ECO:0000256" key="3">
    <source>
        <dbReference type="ARBA" id="ARBA00022989"/>
    </source>
</evidence>
<feature type="transmembrane region" description="Helical" evidence="5">
    <location>
        <begin position="339"/>
        <end position="357"/>
    </location>
</feature>
<feature type="domain" description="O-antigen ligase-related" evidence="6">
    <location>
        <begin position="186"/>
        <end position="320"/>
    </location>
</feature>
<comment type="caution">
    <text evidence="7">The sequence shown here is derived from an EMBL/GenBank/DDBJ whole genome shotgun (WGS) entry which is preliminary data.</text>
</comment>
<comment type="subcellular location">
    <subcellularLocation>
        <location evidence="1">Membrane</location>
        <topology evidence="1">Multi-pass membrane protein</topology>
    </subcellularLocation>
</comment>